<organism evidence="4 5">
    <name type="scientific">Apiospora marii</name>
    <dbReference type="NCBI Taxonomy" id="335849"/>
    <lineage>
        <taxon>Eukaryota</taxon>
        <taxon>Fungi</taxon>
        <taxon>Dikarya</taxon>
        <taxon>Ascomycota</taxon>
        <taxon>Pezizomycotina</taxon>
        <taxon>Sordariomycetes</taxon>
        <taxon>Xylariomycetidae</taxon>
        <taxon>Amphisphaeriales</taxon>
        <taxon>Apiosporaceae</taxon>
        <taxon>Apiospora</taxon>
    </lineage>
</organism>
<comment type="caution">
    <text evidence="4">The sequence shown here is derived from an EMBL/GenBank/DDBJ whole genome shotgun (WGS) entry which is preliminary data.</text>
</comment>
<proteinExistence type="predicted"/>
<gene>
    <name evidence="4" type="ORF">PG991_010710</name>
</gene>
<keyword evidence="5" id="KW-1185">Reference proteome</keyword>
<evidence type="ECO:0000259" key="3">
    <source>
        <dbReference type="Pfam" id="PF24883"/>
    </source>
</evidence>
<dbReference type="InterPro" id="IPR027417">
    <property type="entry name" value="P-loop_NTPase"/>
</dbReference>
<evidence type="ECO:0000313" key="4">
    <source>
        <dbReference type="EMBL" id="KAK8008159.1"/>
    </source>
</evidence>
<feature type="region of interest" description="Disordered" evidence="2">
    <location>
        <begin position="28"/>
        <end position="69"/>
    </location>
</feature>
<dbReference type="SUPFAM" id="SSF52540">
    <property type="entry name" value="P-loop containing nucleoside triphosphate hydrolases"/>
    <property type="match status" value="1"/>
</dbReference>
<reference evidence="4 5" key="1">
    <citation type="submission" date="2023-01" db="EMBL/GenBank/DDBJ databases">
        <title>Analysis of 21 Apiospora genomes using comparative genomics revels a genus with tremendous synthesis potential of carbohydrate active enzymes and secondary metabolites.</title>
        <authorList>
            <person name="Sorensen T."/>
        </authorList>
    </citation>
    <scope>NUCLEOTIDE SEQUENCE [LARGE SCALE GENOMIC DNA]</scope>
    <source>
        <strain evidence="4 5">CBS 20057</strain>
    </source>
</reference>
<keyword evidence="1" id="KW-0677">Repeat</keyword>
<dbReference type="EMBL" id="JAQQWI010000016">
    <property type="protein sequence ID" value="KAK8008159.1"/>
    <property type="molecule type" value="Genomic_DNA"/>
</dbReference>
<feature type="domain" description="Nephrocystin 3-like N-terminal" evidence="3">
    <location>
        <begin position="171"/>
        <end position="264"/>
    </location>
</feature>
<dbReference type="Gene3D" id="3.40.50.300">
    <property type="entry name" value="P-loop containing nucleotide triphosphate hydrolases"/>
    <property type="match status" value="1"/>
</dbReference>
<dbReference type="PANTHER" id="PTHR10039">
    <property type="entry name" value="AMELOGENIN"/>
    <property type="match status" value="1"/>
</dbReference>
<dbReference type="Proteomes" id="UP001396898">
    <property type="component" value="Unassembled WGS sequence"/>
</dbReference>
<evidence type="ECO:0000256" key="1">
    <source>
        <dbReference type="ARBA" id="ARBA00022737"/>
    </source>
</evidence>
<protein>
    <recommendedName>
        <fullName evidence="3">Nephrocystin 3-like N-terminal domain-containing protein</fullName>
    </recommendedName>
</protein>
<sequence length="278" mass="31323">MLARHIGYHLRHLSFFSLSYIDLDYDEDTSEGAGSGNAENGHDGGVATSTSRDDKLSDIPETAVDQDGARHISHITELRSGSVPQAATRTGFKENFEDEPPPLEEAENWEFILDFQVEGARESTERSLQFEERQFDEQTLQQTKDVYNWLRPTNVGLDQASLVEARAEYPGTGQWLLENKLFKEWFDPRFPTIPPLLWIIGIPGAGKTMLASLVVQKARELEPAPTVLYFYCRYDDPERDNFVSLGRSLLAQLLHHDNALTSSSMVWTSARAKNGKSS</sequence>
<dbReference type="InterPro" id="IPR056884">
    <property type="entry name" value="NPHP3-like_N"/>
</dbReference>
<name>A0ABR1RC53_9PEZI</name>
<accession>A0ABR1RC53</accession>
<evidence type="ECO:0000313" key="5">
    <source>
        <dbReference type="Proteomes" id="UP001396898"/>
    </source>
</evidence>
<evidence type="ECO:0000256" key="2">
    <source>
        <dbReference type="SAM" id="MobiDB-lite"/>
    </source>
</evidence>
<dbReference type="Pfam" id="PF24883">
    <property type="entry name" value="NPHP3_N"/>
    <property type="match status" value="1"/>
</dbReference>